<evidence type="ECO:0000256" key="7">
    <source>
        <dbReference type="ARBA" id="ARBA00022989"/>
    </source>
</evidence>
<comment type="similarity">
    <text evidence="2">Belongs to the SYG1 (TC 2.A.94) family.</text>
</comment>
<evidence type="ECO:0000256" key="3">
    <source>
        <dbReference type="ARBA" id="ARBA00022448"/>
    </source>
</evidence>
<evidence type="ECO:0000256" key="11">
    <source>
        <dbReference type="SAM" id="Phobius"/>
    </source>
</evidence>
<dbReference type="GO" id="GO:0005886">
    <property type="term" value="C:plasma membrane"/>
    <property type="evidence" value="ECO:0007669"/>
    <property type="project" value="UniProtKB-SubCell"/>
</dbReference>
<evidence type="ECO:0000259" key="12">
    <source>
        <dbReference type="PROSITE" id="PS51380"/>
    </source>
</evidence>
<feature type="transmembrane region" description="Helical" evidence="11">
    <location>
        <begin position="715"/>
        <end position="739"/>
    </location>
</feature>
<evidence type="ECO:0000256" key="2">
    <source>
        <dbReference type="ARBA" id="ARBA00009665"/>
    </source>
</evidence>
<dbReference type="Pfam" id="PF03105">
    <property type="entry name" value="SPX"/>
    <property type="match status" value="2"/>
</dbReference>
<feature type="transmembrane region" description="Helical" evidence="11">
    <location>
        <begin position="1427"/>
        <end position="1445"/>
    </location>
</feature>
<evidence type="ECO:0000313" key="15">
    <source>
        <dbReference type="Proteomes" id="UP000694005"/>
    </source>
</evidence>
<feature type="transmembrane region" description="Helical" evidence="11">
    <location>
        <begin position="686"/>
        <end position="703"/>
    </location>
</feature>
<sequence>MKFGKELSSQMVPEWQQAYMSYDYLKNLLKEIITLKHKTNPPPPPHQAVSSEGLRLSRKMTLYRAFSGLVQTPGKKRQSSGQTNPSLKTDIEEGNVMFHVLLIQKQLDKNLYWSIFYIYYCPCFHSFNVRFLTGYAPILVNKGGHGLETTFLMTAEEGGEYELVFFRRLDDEFNRVEKFYKEKVEEVVNDAVMLNKQMDALIAFRVKVENPVGWGWEERTVEMTRLASDVATSTAAIAASTPARTGNMKPRAQSRLEAIHEGGSSRADQSQEDENHGDSRRSILSKMAAGRPAPIEVLDHIKINNTKETPRSTIKGVLHSSSNEEIIFNRHNLREVEEKLKVAFVEFYQKLRLLKSYSFLNVLAFSKILKKYDKITSRKASKPYMKMVDNSYLGSSDELMKLIQRVEATFIKHFANGNRRTGMNILRPQMKRERHRLTFSTGFSAGCVFSLIVALVSIIRARNIFQKDGYEGYMKTMFPLYSLFGFIVLHMTMYAIDIYYWKRYRVNYAFIFGFKQGTELGYRQVLFVGFSIGAFALLCVLGNLDMQANPRTKSFQALTELLPLFLLGAMFTVLILPLNILYRSSRFFFLTCLFHCLAAPLYKVTLPDFFLGDQLTSQVQALRSIQFYICYYGWGDFKQRQDTCKDWQEYKIFLYIVAVIPYLSRLLQCMRRMFEERSLEQGYNGVKYLLTIIAVCLRTAYGFETNKNHKFILKVLAGAASVLAAVFCTYWDFVHDWGLLNRTSKNRWLRDKLLVPHKRVYFIAMILNVVLRFAWLQTVLDFEFEFLHSQTVLAVVACLEIIRRGIWNFFRHNKERFQTRKMKFGKELSSQMVPEWQQAYMSYDYLKKLLKEIIKLKLRTNPPPHTPPHQAVSGKRLSRKMTLYRAFSGLVQTQGRKRQSSGQINPSLETDIEEGNAPILVNKTSNGLETMFLMTAEEGGEYELIFFRRLDDEFNRIEKFYKEKVEEVMNDAIMLNKQMDALIAFRVKVENPIGWGWEERTVEMTRLASNVATSTAAIAASTPSKTRTAKARMEPIHEGGGSRTAHQPEEDEDHGDERRSSLSKAAAGRPAPIEVLDHIKINNTKETPRSTIKGVIHSSNHEEIKFTRRNLKEVEEKLKVAFVQFYQKLRLLKSYSFLNVLAFSKILKKYDKITSRNASKPYMKMVDNSYLGSSDELMKLIQRVEATFIKHFANGNRRKGMKILRPLMKRERHRLTFFTGFSAGCMFSLIVALVAIIRARNIFQEEGYKDYMNSVFPLYSLFGFIVLHMIMYAIDIYYWKRYRVNYAFIFGFKQGTELDYRQVLFVGFSIGAFALLCVLGNLDMQADPRTKSYQALTELLPLFLLGAMLLVLVLPLNILYRSSRIFFLTCLFHFLAAPLYKVTLPDFFLGDQLTSQVQALRSIQFYICHYGWGDFKQRQNTCGRSEVYNIFIYVVAVIPYLSRLLQCIRRMFEERSLEQGYNGVKYFLTILAVCLRTAYGFDKNKNHKFILKVLAGSASVLAAVFCTYWDFVYDWGLLNRTSKNRWLRDKLLVPHKRVYFIAMILNVVLRFAWLQTVLDFEIKFLHTQTVLVVVACLEIIRRGIWNFFRLKNEHLNNVGKYRAFKSVPLPFSYDEDDDKDE</sequence>
<feature type="transmembrane region" description="Helical" evidence="11">
    <location>
        <begin position="437"/>
        <end position="459"/>
    </location>
</feature>
<feature type="domain" description="EXS" evidence="12">
    <location>
        <begin position="1423"/>
        <end position="1621"/>
    </location>
</feature>
<feature type="transmembrane region" description="Helical" evidence="11">
    <location>
        <begin position="760"/>
        <end position="780"/>
    </location>
</feature>
<evidence type="ECO:0000256" key="4">
    <source>
        <dbReference type="ARBA" id="ARBA00022475"/>
    </source>
</evidence>
<feature type="domain" description="EXS" evidence="12">
    <location>
        <begin position="645"/>
        <end position="845"/>
    </location>
</feature>
<keyword evidence="8 11" id="KW-0472">Membrane</keyword>
<dbReference type="Gramene" id="A06p51000.2_BraZ1">
    <property type="protein sequence ID" value="A06p51000.2_BraZ1.CDS"/>
    <property type="gene ID" value="A06g51000.2_BraZ1"/>
</dbReference>
<name>A0A8D9D8Y8_BRACM</name>
<dbReference type="Proteomes" id="UP000694005">
    <property type="component" value="Chromosome A06"/>
</dbReference>
<keyword evidence="6 11" id="KW-0812">Transmembrane</keyword>
<keyword evidence="5" id="KW-0592">Phosphate transport</keyword>
<comment type="subcellular location">
    <subcellularLocation>
        <location evidence="1">Cell membrane</location>
        <topology evidence="1">Multi-pass membrane protein</topology>
    </subcellularLocation>
</comment>
<keyword evidence="7 11" id="KW-1133">Transmembrane helix</keyword>
<feature type="domain" description="SPX" evidence="13">
    <location>
        <begin position="1"/>
        <end position="386"/>
    </location>
</feature>
<feature type="transmembrane region" description="Helical" evidence="11">
    <location>
        <begin position="1300"/>
        <end position="1322"/>
    </location>
</feature>
<evidence type="ECO:0000259" key="13">
    <source>
        <dbReference type="PROSITE" id="PS51382"/>
    </source>
</evidence>
<keyword evidence="3" id="KW-0813">Transport</keyword>
<feature type="domain" description="SPX" evidence="13">
    <location>
        <begin position="822"/>
        <end position="1164"/>
    </location>
</feature>
<dbReference type="EMBL" id="LS974622">
    <property type="protein sequence ID" value="CAG7872860.1"/>
    <property type="molecule type" value="Genomic_DNA"/>
</dbReference>
<feature type="transmembrane region" description="Helical" evidence="11">
    <location>
        <begin position="1493"/>
        <end position="1517"/>
    </location>
</feature>
<feature type="transmembrane region" description="Helical" evidence="11">
    <location>
        <begin position="522"/>
        <end position="544"/>
    </location>
</feature>
<proteinExistence type="inferred from homology"/>
<protein>
    <recommendedName>
        <fullName evidence="16">EXS domain-containing protein</fullName>
    </recommendedName>
</protein>
<feature type="transmembrane region" description="Helical" evidence="11">
    <location>
        <begin position="1365"/>
        <end position="1383"/>
    </location>
</feature>
<dbReference type="PANTHER" id="PTHR10783">
    <property type="entry name" value="XENOTROPIC AND POLYTROPIC RETROVIRUS RECEPTOR 1-RELATED"/>
    <property type="match status" value="1"/>
</dbReference>
<feature type="region of interest" description="Disordered" evidence="10">
    <location>
        <begin position="259"/>
        <end position="280"/>
    </location>
</feature>
<dbReference type="InterPro" id="IPR004331">
    <property type="entry name" value="SPX_dom"/>
</dbReference>
<feature type="transmembrane region" description="Helical" evidence="11">
    <location>
        <begin position="1342"/>
        <end position="1360"/>
    </location>
</feature>
<dbReference type="PANTHER" id="PTHR10783:SF96">
    <property type="entry name" value="PHOSPHATE TRANSPORTER PHO1 HOMOLOG 2"/>
    <property type="match status" value="1"/>
</dbReference>
<evidence type="ECO:0000256" key="6">
    <source>
        <dbReference type="ARBA" id="ARBA00022692"/>
    </source>
</evidence>
<feature type="transmembrane region" description="Helical" evidence="11">
    <location>
        <begin position="786"/>
        <end position="806"/>
    </location>
</feature>
<dbReference type="GO" id="GO:0006817">
    <property type="term" value="P:phosphate ion transport"/>
    <property type="evidence" value="ECO:0007669"/>
    <property type="project" value="UniProtKB-KW"/>
</dbReference>
<evidence type="ECO:0000256" key="8">
    <source>
        <dbReference type="ARBA" id="ARBA00023136"/>
    </source>
</evidence>
<evidence type="ECO:0000313" key="14">
    <source>
        <dbReference type="EMBL" id="CAG7872860.1"/>
    </source>
</evidence>
<keyword evidence="4" id="KW-1003">Cell membrane</keyword>
<feature type="compositionally biased region" description="Low complexity" evidence="10">
    <location>
        <begin position="1016"/>
        <end position="1026"/>
    </location>
</feature>
<evidence type="ECO:0000256" key="1">
    <source>
        <dbReference type="ARBA" id="ARBA00004651"/>
    </source>
</evidence>
<dbReference type="CDD" id="cd14476">
    <property type="entry name" value="SPX_PHO1_like"/>
    <property type="match status" value="2"/>
</dbReference>
<gene>
    <name evidence="14" type="ORF">BRAPAZ1V2_A06P51000.2</name>
</gene>
<feature type="transmembrane region" description="Helical" evidence="11">
    <location>
        <begin position="479"/>
        <end position="501"/>
    </location>
</feature>
<feature type="transmembrane region" description="Helical" evidence="11">
    <location>
        <begin position="1257"/>
        <end position="1279"/>
    </location>
</feature>
<feature type="region of interest" description="Disordered" evidence="10">
    <location>
        <begin position="1016"/>
        <end position="1069"/>
    </location>
</feature>
<accession>A0A8D9D8Y8</accession>
<dbReference type="PROSITE" id="PS51382">
    <property type="entry name" value="SPX"/>
    <property type="match status" value="2"/>
</dbReference>
<evidence type="ECO:0000256" key="10">
    <source>
        <dbReference type="SAM" id="MobiDB-lite"/>
    </source>
</evidence>
<evidence type="ECO:0008006" key="16">
    <source>
        <dbReference type="Google" id="ProtNLM"/>
    </source>
</evidence>
<feature type="transmembrane region" description="Helical" evidence="11">
    <location>
        <begin position="1538"/>
        <end position="1558"/>
    </location>
</feature>
<dbReference type="PROSITE" id="PS51380">
    <property type="entry name" value="EXS"/>
    <property type="match status" value="2"/>
</dbReference>
<feature type="transmembrane region" description="Helical" evidence="11">
    <location>
        <begin position="1215"/>
        <end position="1237"/>
    </location>
</feature>
<reference evidence="14 15" key="1">
    <citation type="submission" date="2021-07" db="EMBL/GenBank/DDBJ databases">
        <authorList>
            <consortium name="Genoscope - CEA"/>
            <person name="William W."/>
        </authorList>
    </citation>
    <scope>NUCLEOTIDE SEQUENCE [LARGE SCALE GENOMIC DNA]</scope>
</reference>
<dbReference type="InterPro" id="IPR034092">
    <property type="entry name" value="PHO1_SPX"/>
</dbReference>
<evidence type="ECO:0000256" key="5">
    <source>
        <dbReference type="ARBA" id="ARBA00022592"/>
    </source>
</evidence>
<feature type="transmembrane region" description="Helical" evidence="11">
    <location>
        <begin position="652"/>
        <end position="674"/>
    </location>
</feature>
<organism evidence="14 15">
    <name type="scientific">Brassica campestris</name>
    <name type="common">Field mustard</name>
    <dbReference type="NCBI Taxonomy" id="3711"/>
    <lineage>
        <taxon>Eukaryota</taxon>
        <taxon>Viridiplantae</taxon>
        <taxon>Streptophyta</taxon>
        <taxon>Embryophyta</taxon>
        <taxon>Tracheophyta</taxon>
        <taxon>Spermatophyta</taxon>
        <taxon>Magnoliopsida</taxon>
        <taxon>eudicotyledons</taxon>
        <taxon>Gunneridae</taxon>
        <taxon>Pentapetalae</taxon>
        <taxon>rosids</taxon>
        <taxon>malvids</taxon>
        <taxon>Brassicales</taxon>
        <taxon>Brassicaceae</taxon>
        <taxon>Brassiceae</taxon>
        <taxon>Brassica</taxon>
    </lineage>
</organism>
<comment type="function">
    <text evidence="9">May transport inorganic phosphate (Pi).</text>
</comment>
<feature type="transmembrane region" description="Helical" evidence="11">
    <location>
        <begin position="564"/>
        <end position="582"/>
    </location>
</feature>
<dbReference type="Pfam" id="PF03124">
    <property type="entry name" value="EXS"/>
    <property type="match status" value="2"/>
</dbReference>
<dbReference type="InterPro" id="IPR004342">
    <property type="entry name" value="EXS_C"/>
</dbReference>
<evidence type="ECO:0000256" key="9">
    <source>
        <dbReference type="ARBA" id="ARBA00043939"/>
    </source>
</evidence>